<dbReference type="SUPFAM" id="SSF56436">
    <property type="entry name" value="C-type lectin-like"/>
    <property type="match status" value="1"/>
</dbReference>
<dbReference type="InterPro" id="IPR042095">
    <property type="entry name" value="SUMF_sf"/>
</dbReference>
<feature type="chain" id="PRO_5005467265" evidence="2">
    <location>
        <begin position="23"/>
        <end position="552"/>
    </location>
</feature>
<evidence type="ECO:0000313" key="3">
    <source>
        <dbReference type="EMBL" id="AKV01825.1"/>
    </source>
</evidence>
<reference evidence="3 4" key="1">
    <citation type="submission" date="2015-08" db="EMBL/GenBank/DDBJ databases">
        <authorList>
            <person name="Babu N.S."/>
            <person name="Beckwith C.J."/>
            <person name="Beseler K.G."/>
            <person name="Brison A."/>
            <person name="Carone J.V."/>
            <person name="Caskin T.P."/>
            <person name="Diamond M."/>
            <person name="Durham M.E."/>
            <person name="Foxe J.M."/>
            <person name="Go M."/>
            <person name="Henderson B.A."/>
            <person name="Jones I.B."/>
            <person name="McGettigan J.A."/>
            <person name="Micheletti S.J."/>
            <person name="Nasrallah M.E."/>
            <person name="Ortiz D."/>
            <person name="Piller C.R."/>
            <person name="Privatt S.R."/>
            <person name="Schneider S.L."/>
            <person name="Sharp S."/>
            <person name="Smith T.C."/>
            <person name="Stanton J.D."/>
            <person name="Ullery H.E."/>
            <person name="Wilson R.J."/>
            <person name="Serrano M.G."/>
            <person name="Buck G."/>
            <person name="Lee V."/>
            <person name="Wang Y."/>
            <person name="Carvalho R."/>
            <person name="Voegtly L."/>
            <person name="Shi R."/>
            <person name="Duckworth R."/>
            <person name="Johnson A."/>
            <person name="Loviza R."/>
            <person name="Walstead R."/>
            <person name="Shah Z."/>
            <person name="Kiflezghi M."/>
            <person name="Wade K."/>
            <person name="Ball S.L."/>
            <person name="Bradley K.W."/>
            <person name="Asai D.J."/>
            <person name="Bowman C.A."/>
            <person name="Russell D.A."/>
            <person name="Pope W.H."/>
            <person name="Jacobs-Sera D."/>
            <person name="Hendrix R.W."/>
            <person name="Hatfull G.F."/>
        </authorList>
    </citation>
    <scope>NUCLEOTIDE SEQUENCE [LARGE SCALE GENOMIC DNA]</scope>
    <source>
        <strain evidence="3 4">DSM 27648</strain>
    </source>
</reference>
<evidence type="ECO:0000313" key="4">
    <source>
        <dbReference type="Proteomes" id="UP000064967"/>
    </source>
</evidence>
<dbReference type="PATRIC" id="fig|1391654.3.peg.8601"/>
<feature type="compositionally biased region" description="Low complexity" evidence="1">
    <location>
        <begin position="34"/>
        <end position="57"/>
    </location>
</feature>
<dbReference type="KEGG" id="llu:AKJ09_08488"/>
<dbReference type="PROSITE" id="PS51257">
    <property type="entry name" value="PROKAR_LIPOPROTEIN"/>
    <property type="match status" value="1"/>
</dbReference>
<dbReference type="Proteomes" id="UP000064967">
    <property type="component" value="Chromosome"/>
</dbReference>
<evidence type="ECO:0000256" key="2">
    <source>
        <dbReference type="SAM" id="SignalP"/>
    </source>
</evidence>
<proteinExistence type="predicted"/>
<feature type="region of interest" description="Disordered" evidence="1">
    <location>
        <begin position="25"/>
        <end position="68"/>
    </location>
</feature>
<dbReference type="EMBL" id="CP012333">
    <property type="protein sequence ID" value="AKV01825.1"/>
    <property type="molecule type" value="Genomic_DNA"/>
</dbReference>
<organism evidence="3 4">
    <name type="scientific">Labilithrix luteola</name>
    <dbReference type="NCBI Taxonomy" id="1391654"/>
    <lineage>
        <taxon>Bacteria</taxon>
        <taxon>Pseudomonadati</taxon>
        <taxon>Myxococcota</taxon>
        <taxon>Polyangia</taxon>
        <taxon>Polyangiales</taxon>
        <taxon>Labilitrichaceae</taxon>
        <taxon>Labilithrix</taxon>
    </lineage>
</organism>
<dbReference type="STRING" id="1391654.AKJ09_08488"/>
<evidence type="ECO:0000256" key="1">
    <source>
        <dbReference type="SAM" id="MobiDB-lite"/>
    </source>
</evidence>
<gene>
    <name evidence="3" type="ORF">AKJ09_08488</name>
</gene>
<protein>
    <submittedName>
        <fullName evidence="3">Tryptophan synthase alpha chain</fullName>
    </submittedName>
</protein>
<accession>A0A0K1Q8U2</accession>
<name>A0A0K1Q8U2_9BACT</name>
<dbReference type="InterPro" id="IPR016187">
    <property type="entry name" value="CTDL_fold"/>
</dbReference>
<keyword evidence="2" id="KW-0732">Signal</keyword>
<feature type="signal peptide" evidence="2">
    <location>
        <begin position="1"/>
        <end position="22"/>
    </location>
</feature>
<sequence length="552" mass="57449">MRHTTLGAIAFAPVLIPLAVVACSSTTDDGTQGDPSSPAAATPADPSDPSSPNNPNAKQSPETTDEGCGGLHAPPCATDKHCMVGKDCASLSCQEGQCVAATPTDGIKNADETDVDCGGAVAPKCVDGKLCTGGADCTSVSCKSGTCAPAAPDDGVQNGDETDVDCGGALATTPRCADTKKCLDGADCTSLVCAGGTCQKPTGTDHVKNGDESDIDCGGTTTGAPKCAVDASCNVHADCASDGCGYTKKCVQGRSCTAHLGGDTCGKGEVGDPAAEHVSCCQQAPLSGTTVKLDRFTVTAGRMRAFIERQSGDVKSFVATLPAAKWSASWNGLVPGSIDEANAMLGPYWTNAPNDTDPSTESKRSCSSGSFGGHTYWTPGDDKQDFTQDELDPKGLNCVGWHLMTAFCAWEGGRLPSLAELKNAYMNGTNSGYPWSFHDATSYNASAADPRLNHQFSYGSPDKPTRRFNGTVPWDITWYVSPPGRFPLGWNKNNIEIAGNLLQWINNGEYMIELNFSWERHGGGATSSNWKTSTAPEAPNGYYAIGARCAFD</sequence>
<keyword evidence="4" id="KW-1185">Reference proteome</keyword>
<dbReference type="Gene3D" id="3.90.1580.10">
    <property type="entry name" value="paralog of FGE (formylglycine-generating enzyme)"/>
    <property type="match status" value="1"/>
</dbReference>
<dbReference type="AlphaFoldDB" id="A0A0K1Q8U2"/>
<dbReference type="RefSeq" id="WP_169928211.1">
    <property type="nucleotide sequence ID" value="NZ_CP012333.1"/>
</dbReference>